<gene>
    <name evidence="1" type="ORF">DVR12_12705</name>
</gene>
<evidence type="ECO:0000313" key="2">
    <source>
        <dbReference type="Proteomes" id="UP000260644"/>
    </source>
</evidence>
<dbReference type="EMBL" id="QPMM01000006">
    <property type="protein sequence ID" value="RFS22650.1"/>
    <property type="molecule type" value="Genomic_DNA"/>
</dbReference>
<organism evidence="1 2">
    <name type="scientific">Chitinophaga silvatica</name>
    <dbReference type="NCBI Taxonomy" id="2282649"/>
    <lineage>
        <taxon>Bacteria</taxon>
        <taxon>Pseudomonadati</taxon>
        <taxon>Bacteroidota</taxon>
        <taxon>Chitinophagia</taxon>
        <taxon>Chitinophagales</taxon>
        <taxon>Chitinophagaceae</taxon>
        <taxon>Chitinophaga</taxon>
    </lineage>
</organism>
<accession>A0A3E1YAB8</accession>
<name>A0A3E1YAB8_9BACT</name>
<protein>
    <submittedName>
        <fullName evidence="1">Uncharacterized protein</fullName>
    </submittedName>
</protein>
<keyword evidence="2" id="KW-1185">Reference proteome</keyword>
<reference evidence="1 2" key="1">
    <citation type="submission" date="2018-07" db="EMBL/GenBank/DDBJ databases">
        <title>Chitinophaga K2CV101002-2 sp. nov., isolated from a monsoon evergreen broad-leaved forest soil.</title>
        <authorList>
            <person name="Lv Y."/>
        </authorList>
    </citation>
    <scope>NUCLEOTIDE SEQUENCE [LARGE SCALE GENOMIC DNA]</scope>
    <source>
        <strain evidence="1 2">GDMCC 1.1288</strain>
    </source>
</reference>
<dbReference type="AlphaFoldDB" id="A0A3E1YAB8"/>
<evidence type="ECO:0000313" key="1">
    <source>
        <dbReference type="EMBL" id="RFS22650.1"/>
    </source>
</evidence>
<proteinExistence type="predicted"/>
<comment type="caution">
    <text evidence="1">The sequence shown here is derived from an EMBL/GenBank/DDBJ whole genome shotgun (WGS) entry which is preliminary data.</text>
</comment>
<sequence length="90" mass="10699">MLKTISGKTYDELSRDSSFHFHNVDLKDTTISESEFIKCIVSDYSKVSVDNIPVIYQFKAFDKARIFGFIYKSVFYFVFFDRNHKGYQRK</sequence>
<dbReference type="Proteomes" id="UP000260644">
    <property type="component" value="Unassembled WGS sequence"/>
</dbReference>